<name>A0AC61MYN0_9FIRM</name>
<keyword evidence="2" id="KW-1185">Reference proteome</keyword>
<accession>A0AC61MYN0</accession>
<dbReference type="EMBL" id="CP066744">
    <property type="protein sequence ID" value="QQK08730.1"/>
    <property type="molecule type" value="Genomic_DNA"/>
</dbReference>
<organism evidence="1 2">
    <name type="scientific">Miniphocaeibacter halophilus</name>
    <dbReference type="NCBI Taxonomy" id="2931922"/>
    <lineage>
        <taxon>Bacteria</taxon>
        <taxon>Bacillati</taxon>
        <taxon>Bacillota</taxon>
        <taxon>Tissierellia</taxon>
        <taxon>Tissierellales</taxon>
        <taxon>Peptoniphilaceae</taxon>
        <taxon>Miniphocaeibacter</taxon>
    </lineage>
</organism>
<sequence>MIRISRLAKIVVNELTENGFKAYPVGGCIRDSLLGKIPHDWDITTNARPDEILEVFKNYKTLDIGRKFGTISVEVDDHFVEVTTMRKESDYADGRHPSSVIFFDDIYEDLNRRDLTINAMAYDIYSKTLIDPFRGQLDLKKKIIRTVGEPEVRFSEDALRILRAIRFSAQLDFRIDYKTLYNIAKYSYLLKNVATERIKVELDKILMADNYPALRNLYNTGIFKVLFPPIDKMFKTTQNSTYHVYNVGDHALMSVLNISGDIDLKYTMLLHDIGKIVTKTTVNGHDHFYDHAQYSVAIANKILKKLKFPTKSINRILKLIECHDTILSTRFRSMNKFIVDKEFSYEDMEDLIKVQLADNLAQNPMRLGSFYIFDEILEKYKEVFNGPHKIKDLAVNGNHMKMLGYEGESIKKVLSYLLKQVIANNELNNEEKLMIIASKSYKQFQKQENIQERKKQESNPV</sequence>
<gene>
    <name evidence="1" type="ORF">JFY71_04100</name>
</gene>
<proteinExistence type="predicted"/>
<reference evidence="1 2" key="1">
    <citation type="journal article" date="2022" name="Int. J. Syst. Evol. Microbiol.">
        <title>Miniphocaeibacter halophilus sp. nov., an ammonium-tolerant acetate-producing bacterium isolated from a biogas system.</title>
        <authorList>
            <person name="Schnurer A."/>
            <person name="Singh A."/>
            <person name="Bi S."/>
            <person name="Qiao W."/>
            <person name="Westerholm M."/>
        </authorList>
    </citation>
    <scope>NUCLEOTIDE SEQUENCE [LARGE SCALE GENOMIC DNA]</scope>
    <source>
        <strain evidence="1 2">AMB_01</strain>
    </source>
</reference>
<protein>
    <submittedName>
        <fullName evidence="1">HD domain-containing protein</fullName>
    </submittedName>
</protein>
<evidence type="ECO:0000313" key="2">
    <source>
        <dbReference type="Proteomes" id="UP000595814"/>
    </source>
</evidence>
<evidence type="ECO:0000313" key="1">
    <source>
        <dbReference type="EMBL" id="QQK08730.1"/>
    </source>
</evidence>
<dbReference type="Proteomes" id="UP000595814">
    <property type="component" value="Chromosome"/>
</dbReference>